<dbReference type="Gene3D" id="1.10.275.20">
    <property type="entry name" value="Choline/Carnitine o-acyltransferase"/>
    <property type="match status" value="1"/>
</dbReference>
<evidence type="ECO:0000256" key="4">
    <source>
        <dbReference type="ARBA" id="ARBA00022679"/>
    </source>
</evidence>
<evidence type="ECO:0000256" key="1">
    <source>
        <dbReference type="ARBA" id="ARBA00005005"/>
    </source>
</evidence>
<evidence type="ECO:0000256" key="7">
    <source>
        <dbReference type="ARBA" id="ARBA00023315"/>
    </source>
</evidence>
<keyword evidence="6" id="KW-0443">Lipid metabolism</keyword>
<dbReference type="InterPro" id="IPR042572">
    <property type="entry name" value="Carn_acyl_trans_N"/>
</dbReference>
<accession>A0A0C9RAR1</accession>
<dbReference type="Gene3D" id="3.30.559.70">
    <property type="entry name" value="Choline/Carnitine o-acyltransferase, domain 2"/>
    <property type="match status" value="1"/>
</dbReference>
<gene>
    <name evidence="11" type="primary">cpt2_1</name>
    <name evidence="12" type="synonym">cpt2_0</name>
    <name evidence="11" type="ORF">g.48123</name>
    <name evidence="12" type="ORF">g.48124</name>
</gene>
<dbReference type="Pfam" id="PF00755">
    <property type="entry name" value="Carn_acyltransf"/>
    <property type="match status" value="1"/>
</dbReference>
<organism evidence="11">
    <name type="scientific">Fopius arisanus</name>
    <dbReference type="NCBI Taxonomy" id="64838"/>
    <lineage>
        <taxon>Eukaryota</taxon>
        <taxon>Metazoa</taxon>
        <taxon>Ecdysozoa</taxon>
        <taxon>Arthropoda</taxon>
        <taxon>Hexapoda</taxon>
        <taxon>Insecta</taxon>
        <taxon>Pterygota</taxon>
        <taxon>Neoptera</taxon>
        <taxon>Endopterygota</taxon>
        <taxon>Hymenoptera</taxon>
        <taxon>Apocrita</taxon>
        <taxon>Ichneumonoidea</taxon>
        <taxon>Braconidae</taxon>
        <taxon>Opiinae</taxon>
        <taxon>Fopius</taxon>
    </lineage>
</organism>
<keyword evidence="4" id="KW-0808">Transferase</keyword>
<keyword evidence="5" id="KW-0276">Fatty acid metabolism</keyword>
<dbReference type="Gene3D" id="3.30.559.10">
    <property type="entry name" value="Chloramphenicol acetyltransferase-like domain"/>
    <property type="match status" value="1"/>
</dbReference>
<reference evidence="11" key="1">
    <citation type="submission" date="2015-01" db="EMBL/GenBank/DDBJ databases">
        <title>Transcriptome Assembly of Fopius arisanus.</title>
        <authorList>
            <person name="Geib S."/>
        </authorList>
    </citation>
    <scope>NUCLEOTIDE SEQUENCE</scope>
</reference>
<dbReference type="UniPathway" id="UPA00659"/>
<feature type="active site" description="Proton acceptor" evidence="9">
    <location>
        <position position="331"/>
    </location>
</feature>
<evidence type="ECO:0000256" key="8">
    <source>
        <dbReference type="ARBA" id="ARBA00048999"/>
    </source>
</evidence>
<proteinExistence type="inferred from homology"/>
<evidence type="ECO:0000313" key="12">
    <source>
        <dbReference type="EMBL" id="JAG83327.1"/>
    </source>
</evidence>
<dbReference type="InterPro" id="IPR000542">
    <property type="entry name" value="Carn_acyl_trans"/>
</dbReference>
<comment type="pathway">
    <text evidence="1">Lipid metabolism; fatty acid beta-oxidation.</text>
</comment>
<comment type="catalytic activity">
    <reaction evidence="8">
        <text>4,8-dimethylnonanoyl-CoA + (R)-carnitine = O-4,8-dimethylnonanoyl-(R)-carnitine + CoA</text>
        <dbReference type="Rhea" id="RHEA:44860"/>
        <dbReference type="ChEBI" id="CHEBI:16347"/>
        <dbReference type="ChEBI" id="CHEBI:57287"/>
        <dbReference type="ChEBI" id="CHEBI:77061"/>
        <dbReference type="ChEBI" id="CHEBI:84654"/>
    </reaction>
</comment>
<dbReference type="Gene3D" id="1.20.1280.180">
    <property type="match status" value="1"/>
</dbReference>
<comment type="similarity">
    <text evidence="2">Belongs to the carnitine/choline acetyltransferase family.</text>
</comment>
<dbReference type="EMBL" id="GBYB01013559">
    <property type="protein sequence ID" value="JAG83326.1"/>
    <property type="molecule type" value="Transcribed_RNA"/>
</dbReference>
<evidence type="ECO:0000256" key="6">
    <source>
        <dbReference type="ARBA" id="ARBA00023098"/>
    </source>
</evidence>
<dbReference type="SUPFAM" id="SSF52777">
    <property type="entry name" value="CoA-dependent acyltransferases"/>
    <property type="match status" value="2"/>
</dbReference>
<dbReference type="InterPro" id="IPR039551">
    <property type="entry name" value="Cho/carn_acyl_trans"/>
</dbReference>
<evidence type="ECO:0000313" key="11">
    <source>
        <dbReference type="EMBL" id="JAG83326.1"/>
    </source>
</evidence>
<name>A0A0C9RAR1_9HYME</name>
<dbReference type="PANTHER" id="PTHR22589">
    <property type="entry name" value="CARNITINE O-ACYLTRANSFERASE"/>
    <property type="match status" value="1"/>
</dbReference>
<evidence type="ECO:0000256" key="3">
    <source>
        <dbReference type="ARBA" id="ARBA00022448"/>
    </source>
</evidence>
<dbReference type="FunFam" id="1.10.275.20:FF:000001">
    <property type="entry name" value="carnitine O-palmitoyltransferase 2, mitochondrial"/>
    <property type="match status" value="1"/>
</dbReference>
<dbReference type="PANTHER" id="PTHR22589:SF16">
    <property type="entry name" value="CARNITINE O-PALMITOYLTRANSFERASE 2, MITOCHONDRIAL"/>
    <property type="match status" value="1"/>
</dbReference>
<dbReference type="EMBL" id="GBYB01013560">
    <property type="protein sequence ID" value="JAG83327.1"/>
    <property type="molecule type" value="Transcribed_RNA"/>
</dbReference>
<feature type="domain" description="Choline/carnitine acyltransferase" evidence="10">
    <location>
        <begin position="10"/>
        <end position="604"/>
    </location>
</feature>
<keyword evidence="7" id="KW-0012">Acyltransferase</keyword>
<keyword evidence="3" id="KW-0813">Transport</keyword>
<evidence type="ECO:0000259" key="10">
    <source>
        <dbReference type="Pfam" id="PF00755"/>
    </source>
</evidence>
<dbReference type="InterPro" id="IPR023213">
    <property type="entry name" value="CAT-like_dom_sf"/>
</dbReference>
<evidence type="ECO:0000256" key="9">
    <source>
        <dbReference type="PIRSR" id="PIRSR600542-1"/>
    </source>
</evidence>
<dbReference type="GO" id="GO:0006635">
    <property type="term" value="P:fatty acid beta-oxidation"/>
    <property type="evidence" value="ECO:0007669"/>
    <property type="project" value="UniProtKB-UniPathway"/>
</dbReference>
<evidence type="ECO:0000256" key="5">
    <source>
        <dbReference type="ARBA" id="ARBA00022832"/>
    </source>
</evidence>
<sequence length="617" mass="70364">MHFQASLPHLPIPKLEKTCTRYLDAQQPILSPEEFKQTLNAVAEFQWNEGPQLQKKLKKNDAVNNHTSYISEPWFDMYLKDRKPLPINYNPFIIMVQEKAMGYNKPLVKATNLLISSARFMKSLRAGILEPEIYHINKKKSDTELFRFIAGHLPSRIATYGAYLFKAFPLDMSQFKHLFGTTRMPESGKDRICNDPHSRHVVVMRRGYFYSFNLLNENGHIRRPSDIASCVYSILNDSRKPNECPIGILTTTERNQWAENRQNLLNLGNEEVIKKIDTASFILAIDDDMEDEDHNALLREFLHSDGVNRWFDKSISLIVNGKGYAGLNFEHSWGDGVAVLRYFTDLKADIEFNPSFHPNDQTELSPSGPDVEKLEFNVDDVIRVTVNQAIAKYKDWAQSRLSIDHHISEVFGKKQCKTIGISPDAMMQIAFQLALYKREGRAVATYESCSTSAFKHGRTETIRSCTNQTKALCKAIVENRSCKTYDYEYKKLIIQCSEAHNALTKQAAMGQGFDRHLFALKKINEQNESGNLALIFKDPAYTKMNHNILSTSTLSSPHVLGGGFGPTVENGYGIGYMIQDNRLGSVVTSYNNHRDATEYIRYLKSAFEDIHQILQAK</sequence>
<evidence type="ECO:0000256" key="2">
    <source>
        <dbReference type="ARBA" id="ARBA00005232"/>
    </source>
</evidence>
<dbReference type="GO" id="GO:0005739">
    <property type="term" value="C:mitochondrion"/>
    <property type="evidence" value="ECO:0007669"/>
    <property type="project" value="TreeGrafter"/>
</dbReference>
<dbReference type="InterPro" id="IPR042231">
    <property type="entry name" value="Cho/carn_acyl_trans_2"/>
</dbReference>
<protein>
    <submittedName>
        <fullName evidence="12">Cpt2_0 protein</fullName>
    </submittedName>
    <submittedName>
        <fullName evidence="11">Cpt2_1 protein</fullName>
    </submittedName>
</protein>
<dbReference type="GO" id="GO:0004095">
    <property type="term" value="F:carnitine O-palmitoyltransferase activity"/>
    <property type="evidence" value="ECO:0007669"/>
    <property type="project" value="TreeGrafter"/>
</dbReference>
<dbReference type="AlphaFoldDB" id="A0A0C9RAR1"/>